<dbReference type="InterPro" id="IPR014087">
    <property type="entry name" value="Carboxybiuret_hydro_AtzE"/>
</dbReference>
<dbReference type="AlphaFoldDB" id="A0A1W6YGE5"/>
<dbReference type="InterPro" id="IPR036928">
    <property type="entry name" value="AS_sf"/>
</dbReference>
<keyword evidence="3" id="KW-0378">Hydrolase</keyword>
<dbReference type="PANTHER" id="PTHR11895">
    <property type="entry name" value="TRANSAMIDASE"/>
    <property type="match status" value="1"/>
</dbReference>
<dbReference type="NCBIfam" id="TIGR02715">
    <property type="entry name" value="amido_AtzE"/>
    <property type="match status" value="1"/>
</dbReference>
<dbReference type="Proteomes" id="UP000194151">
    <property type="component" value="Chromosome"/>
</dbReference>
<protein>
    <submittedName>
        <fullName evidence="3">AtzE family amidohydrolase</fullName>
    </submittedName>
</protein>
<dbReference type="PANTHER" id="PTHR11895:SF172">
    <property type="entry name" value="GLUTAMYL-TRNA(GLN) AMIDOTRANSFERASE"/>
    <property type="match status" value="1"/>
</dbReference>
<name>A0A1W6YGE5_9BORD</name>
<evidence type="ECO:0000259" key="2">
    <source>
        <dbReference type="Pfam" id="PF01425"/>
    </source>
</evidence>
<dbReference type="STRING" id="1416806.CAL12_04115"/>
<organism evidence="3 4">
    <name type="scientific">Bordetella genomosp. 8</name>
    <dbReference type="NCBI Taxonomy" id="1416806"/>
    <lineage>
        <taxon>Bacteria</taxon>
        <taxon>Pseudomonadati</taxon>
        <taxon>Pseudomonadota</taxon>
        <taxon>Betaproteobacteria</taxon>
        <taxon>Burkholderiales</taxon>
        <taxon>Alcaligenaceae</taxon>
        <taxon>Bordetella</taxon>
    </lineage>
</organism>
<feature type="region of interest" description="Disordered" evidence="1">
    <location>
        <begin position="143"/>
        <end position="162"/>
    </location>
</feature>
<reference evidence="3 4" key="1">
    <citation type="submission" date="2017-05" db="EMBL/GenBank/DDBJ databases">
        <title>Complete and WGS of Bordetella genogroups.</title>
        <authorList>
            <person name="Spilker T."/>
            <person name="LiPuma J."/>
        </authorList>
    </citation>
    <scope>NUCLEOTIDE SEQUENCE [LARGE SCALE GENOMIC DNA]</scope>
    <source>
        <strain evidence="3 4">AU19157</strain>
    </source>
</reference>
<dbReference type="InterPro" id="IPR023631">
    <property type="entry name" value="Amidase_dom"/>
</dbReference>
<dbReference type="GO" id="GO:0016787">
    <property type="term" value="F:hydrolase activity"/>
    <property type="evidence" value="ECO:0007669"/>
    <property type="project" value="UniProtKB-KW"/>
</dbReference>
<proteinExistence type="predicted"/>
<dbReference type="RefSeq" id="WP_232464700.1">
    <property type="nucleotide sequence ID" value="NZ_CP021108.1"/>
</dbReference>
<dbReference type="NCBIfam" id="NF006631">
    <property type="entry name" value="PRK09201.1"/>
    <property type="match status" value="1"/>
</dbReference>
<dbReference type="SUPFAM" id="SSF75304">
    <property type="entry name" value="Amidase signature (AS) enzymes"/>
    <property type="match status" value="1"/>
</dbReference>
<feature type="domain" description="Amidase" evidence="2">
    <location>
        <begin position="29"/>
        <end position="447"/>
    </location>
</feature>
<accession>A0A1W6YGE5</accession>
<dbReference type="Pfam" id="PF01425">
    <property type="entry name" value="Amidase"/>
    <property type="match status" value="1"/>
</dbReference>
<sequence>MTAAQPNAMPDGVAGLRAIARGDATAREWLERSLARIDATDGAVNAFTARTLARARADADRVDAMRAAGQALPPLAGLPYAVKNLFDIEGVVTLAGSKVNRGHAAATADAVLVQRLRAAGAVLLGALNMDEYAYGFTTENTHYGPTRNPHDRSRIAGGSSGGSGAAVAAGQVPVSLGSDTNGSIRVPASLCGVWGLKPTFGRLSRRGTFPFVHSIDHLGPFADSAALLARVYDTLQYPDSQDPGCHARAVQPVYPALGSGTQGLRIGVLGGYFDTNATAPARAVVSAAASVLGATRTVEWPDAQMARIAAFIITASEGGSLHLPALRRHAADFEPLSVDRFIAGALQPAHWVARAHRFRRLYRERVLGLFQDWDLLLAPATPVAAPAIGTEWLDINGTTHPCRPAMGLLTQPISFAGCPVAVAPMWPDGTQGMPIGVQLIAAPWREDIALRAAVALEQAGAAGIRHPHFDEGL</sequence>
<evidence type="ECO:0000256" key="1">
    <source>
        <dbReference type="SAM" id="MobiDB-lite"/>
    </source>
</evidence>
<dbReference type="KEGG" id="bgv:CAL12_04115"/>
<keyword evidence="4" id="KW-1185">Reference proteome</keyword>
<dbReference type="EMBL" id="CP021108">
    <property type="protein sequence ID" value="ARP80088.1"/>
    <property type="molecule type" value="Genomic_DNA"/>
</dbReference>
<dbReference type="InterPro" id="IPR000120">
    <property type="entry name" value="Amidase"/>
</dbReference>
<gene>
    <name evidence="3" type="ORF">CAL12_04115</name>
</gene>
<dbReference type="Gene3D" id="3.90.1300.10">
    <property type="entry name" value="Amidase signature (AS) domain"/>
    <property type="match status" value="1"/>
</dbReference>
<evidence type="ECO:0000313" key="3">
    <source>
        <dbReference type="EMBL" id="ARP80088.1"/>
    </source>
</evidence>
<evidence type="ECO:0000313" key="4">
    <source>
        <dbReference type="Proteomes" id="UP000194151"/>
    </source>
</evidence>